<accession>A0A5D2CMU9</accession>
<keyword evidence="1" id="KW-0732">Signal</keyword>
<evidence type="ECO:0000313" key="2">
    <source>
        <dbReference type="EMBL" id="TYG70897.1"/>
    </source>
</evidence>
<feature type="signal peptide" evidence="1">
    <location>
        <begin position="1"/>
        <end position="18"/>
    </location>
</feature>
<organism evidence="2 3">
    <name type="scientific">Gossypium darwinii</name>
    <name type="common">Darwin's cotton</name>
    <name type="synonym">Gossypium barbadense var. darwinii</name>
    <dbReference type="NCBI Taxonomy" id="34276"/>
    <lineage>
        <taxon>Eukaryota</taxon>
        <taxon>Viridiplantae</taxon>
        <taxon>Streptophyta</taxon>
        <taxon>Embryophyta</taxon>
        <taxon>Tracheophyta</taxon>
        <taxon>Spermatophyta</taxon>
        <taxon>Magnoliopsida</taxon>
        <taxon>eudicotyledons</taxon>
        <taxon>Gunneridae</taxon>
        <taxon>Pentapetalae</taxon>
        <taxon>rosids</taxon>
        <taxon>malvids</taxon>
        <taxon>Malvales</taxon>
        <taxon>Malvaceae</taxon>
        <taxon>Malvoideae</taxon>
        <taxon>Gossypium</taxon>
    </lineage>
</organism>
<evidence type="ECO:0000313" key="3">
    <source>
        <dbReference type="Proteomes" id="UP000323506"/>
    </source>
</evidence>
<proteinExistence type="predicted"/>
<protein>
    <recommendedName>
        <fullName evidence="4">Hydrophobic seed protein domain-containing protein</fullName>
    </recommendedName>
</protein>
<gene>
    <name evidence="2" type="ORF">ES288_D05G351400v1</name>
</gene>
<name>A0A5D2CMU9_GOSDA</name>
<feature type="chain" id="PRO_5022853947" description="Hydrophobic seed protein domain-containing protein" evidence="1">
    <location>
        <begin position="19"/>
        <end position="35"/>
    </location>
</feature>
<dbReference type="AlphaFoldDB" id="A0A5D2CMU9"/>
<evidence type="ECO:0008006" key="4">
    <source>
        <dbReference type="Google" id="ProtNLM"/>
    </source>
</evidence>
<dbReference type="EMBL" id="CM017705">
    <property type="protein sequence ID" value="TYG70897.1"/>
    <property type="molecule type" value="Genomic_DNA"/>
</dbReference>
<dbReference type="Proteomes" id="UP000323506">
    <property type="component" value="Chromosome D05"/>
</dbReference>
<keyword evidence="3" id="KW-1185">Reference proteome</keyword>
<sequence length="35" mass="3725">MARHHWWVLAGCVQRAGLLDVGGCCDVGRAAPICC</sequence>
<reference evidence="2 3" key="1">
    <citation type="submission" date="2019-06" db="EMBL/GenBank/DDBJ databases">
        <title>WGS assembly of Gossypium darwinii.</title>
        <authorList>
            <person name="Chen Z.J."/>
            <person name="Sreedasyam A."/>
            <person name="Ando A."/>
            <person name="Song Q."/>
            <person name="De L."/>
            <person name="Hulse-Kemp A."/>
            <person name="Ding M."/>
            <person name="Ye W."/>
            <person name="Kirkbride R."/>
            <person name="Jenkins J."/>
            <person name="Plott C."/>
            <person name="Lovell J."/>
            <person name="Lin Y.-M."/>
            <person name="Vaughn R."/>
            <person name="Liu B."/>
            <person name="Li W."/>
            <person name="Simpson S."/>
            <person name="Scheffler B."/>
            <person name="Saski C."/>
            <person name="Grover C."/>
            <person name="Hu G."/>
            <person name="Conover J."/>
            <person name="Carlson J."/>
            <person name="Shu S."/>
            <person name="Boston L."/>
            <person name="Williams M."/>
            <person name="Peterson D."/>
            <person name="Mcgee K."/>
            <person name="Jones D."/>
            <person name="Wendel J."/>
            <person name="Stelly D."/>
            <person name="Grimwood J."/>
            <person name="Schmutz J."/>
        </authorList>
    </citation>
    <scope>NUCLEOTIDE SEQUENCE [LARGE SCALE GENOMIC DNA]</scope>
    <source>
        <strain evidence="2">1808015.09</strain>
    </source>
</reference>
<evidence type="ECO:0000256" key="1">
    <source>
        <dbReference type="SAM" id="SignalP"/>
    </source>
</evidence>